<name>A0ABP2MRD4_9FIRM</name>
<dbReference type="PANTHER" id="PTHR10472">
    <property type="entry name" value="D-TYROSYL-TRNA TYR DEACYLASE"/>
    <property type="match status" value="1"/>
</dbReference>
<comment type="catalytic activity">
    <reaction evidence="2">
        <text>a D-aminoacyl-tRNA + H2O = a tRNA + a D-alpha-amino acid + H(+)</text>
        <dbReference type="Rhea" id="RHEA:13953"/>
        <dbReference type="Rhea" id="RHEA-COMP:10123"/>
        <dbReference type="Rhea" id="RHEA-COMP:10124"/>
        <dbReference type="ChEBI" id="CHEBI:15377"/>
        <dbReference type="ChEBI" id="CHEBI:15378"/>
        <dbReference type="ChEBI" id="CHEBI:59871"/>
        <dbReference type="ChEBI" id="CHEBI:78442"/>
        <dbReference type="ChEBI" id="CHEBI:79333"/>
        <dbReference type="EC" id="3.1.1.96"/>
    </reaction>
</comment>
<gene>
    <name evidence="2" type="primary">dtd</name>
    <name evidence="3" type="ORF">HMPREF9432_00806</name>
</gene>
<comment type="function">
    <text evidence="2">An aminoacyl-tRNA editing enzyme that deacylates mischarged D-aminoacyl-tRNAs. Also deacylates mischarged glycyl-tRNA(Ala), protecting cells against glycine mischarging by AlaRS. Acts via tRNA-based rather than protein-based catalysis; rejects L-amino acids rather than detecting D-amino acids in the active site. By recycling D-aminoacyl-tRNA to D-amino acids and free tRNA molecules, this enzyme counteracts the toxicity associated with the formation of D-aminoacyl-tRNA entities in vivo and helps enforce protein L-homochirality.</text>
</comment>
<dbReference type="EC" id="3.1.1.-" evidence="2"/>
<proteinExistence type="inferred from homology"/>
<dbReference type="HAMAP" id="MF_00518">
    <property type="entry name" value="Deacylase_Dtd"/>
    <property type="match status" value="1"/>
</dbReference>
<dbReference type="SUPFAM" id="SSF69500">
    <property type="entry name" value="DTD-like"/>
    <property type="match status" value="1"/>
</dbReference>
<dbReference type="Pfam" id="PF02580">
    <property type="entry name" value="Tyr_Deacylase"/>
    <property type="match status" value="1"/>
</dbReference>
<dbReference type="NCBIfam" id="TIGR00256">
    <property type="entry name" value="D-aminoacyl-tRNA deacylase"/>
    <property type="match status" value="1"/>
</dbReference>
<keyword evidence="2" id="KW-0820">tRNA-binding</keyword>
<dbReference type="Proteomes" id="UP000003175">
    <property type="component" value="Unassembled WGS sequence"/>
</dbReference>
<protein>
    <recommendedName>
        <fullName evidence="2">D-aminoacyl-tRNA deacylase</fullName>
        <shortName evidence="2">DTD</shortName>
        <ecNumber evidence="2">3.1.1.96</ecNumber>
    </recommendedName>
    <alternativeName>
        <fullName evidence="2">Gly-tRNA(Ala) deacylase</fullName>
        <ecNumber evidence="2">3.1.1.-</ecNumber>
    </alternativeName>
</protein>
<dbReference type="PANTHER" id="PTHR10472:SF5">
    <property type="entry name" value="D-AMINOACYL-TRNA DEACYLASE 1"/>
    <property type="match status" value="1"/>
</dbReference>
<evidence type="ECO:0000313" key="3">
    <source>
        <dbReference type="EMBL" id="EHG25426.1"/>
    </source>
</evidence>
<dbReference type="GeneID" id="32476210"/>
<evidence type="ECO:0000256" key="2">
    <source>
        <dbReference type="HAMAP-Rule" id="MF_00518"/>
    </source>
</evidence>
<dbReference type="InterPro" id="IPR003732">
    <property type="entry name" value="Daa-tRNA_deacyls_DTD"/>
</dbReference>
<accession>A0ABP2MRD4</accession>
<comment type="subunit">
    <text evidence="2">Homodimer.</text>
</comment>
<dbReference type="EMBL" id="ADGH01000004">
    <property type="protein sequence ID" value="EHG25426.1"/>
    <property type="molecule type" value="Genomic_DNA"/>
</dbReference>
<dbReference type="CDD" id="cd00563">
    <property type="entry name" value="Dtyr_deacylase"/>
    <property type="match status" value="1"/>
</dbReference>
<dbReference type="EC" id="3.1.1.96" evidence="2"/>
<keyword evidence="2" id="KW-0378">Hydrolase</keyword>
<comment type="subcellular location">
    <subcellularLocation>
        <location evidence="2">Cytoplasm</location>
    </subcellularLocation>
</comment>
<organism evidence="3 4">
    <name type="scientific">Selenomonas noxia F0398</name>
    <dbReference type="NCBI Taxonomy" id="702437"/>
    <lineage>
        <taxon>Bacteria</taxon>
        <taxon>Bacillati</taxon>
        <taxon>Bacillota</taxon>
        <taxon>Negativicutes</taxon>
        <taxon>Selenomonadales</taxon>
        <taxon>Selenomonadaceae</taxon>
        <taxon>Selenomonas</taxon>
    </lineage>
</organism>
<dbReference type="InterPro" id="IPR023509">
    <property type="entry name" value="DTD-like_sf"/>
</dbReference>
<keyword evidence="2" id="KW-0694">RNA-binding</keyword>
<comment type="caution">
    <text evidence="3">The sequence shown here is derived from an EMBL/GenBank/DDBJ whole genome shotgun (WGS) entry which is preliminary data.</text>
</comment>
<comment type="domain">
    <text evidence="2">A Gly-cisPro motif from one monomer fits into the active site of the other monomer to allow specific chiral rejection of L-amino acids.</text>
</comment>
<comment type="catalytic activity">
    <reaction evidence="2">
        <text>glycyl-tRNA(Ala) + H2O = tRNA(Ala) + glycine + H(+)</text>
        <dbReference type="Rhea" id="RHEA:53744"/>
        <dbReference type="Rhea" id="RHEA-COMP:9657"/>
        <dbReference type="Rhea" id="RHEA-COMP:13640"/>
        <dbReference type="ChEBI" id="CHEBI:15377"/>
        <dbReference type="ChEBI" id="CHEBI:15378"/>
        <dbReference type="ChEBI" id="CHEBI:57305"/>
        <dbReference type="ChEBI" id="CHEBI:78442"/>
        <dbReference type="ChEBI" id="CHEBI:78522"/>
    </reaction>
</comment>
<sequence>MRAVVTRVKEASVRIDGIICSQICVGYLILLGIAPKDTDADAVHLAEKIVHLRIFSDEKGKMNRSLAEVNGRVLVISQFTLFADLKKRRPGFSKAAKPDHAILLYEKFMKQLTERGVHVEHGEFGADMQVFSINDGPVTLIFDTAEV</sequence>
<comment type="similarity">
    <text evidence="1 2">Belongs to the DTD family.</text>
</comment>
<dbReference type="RefSeq" id="WP_006696145.1">
    <property type="nucleotide sequence ID" value="NZ_JH376858.1"/>
</dbReference>
<keyword evidence="4" id="KW-1185">Reference proteome</keyword>
<dbReference type="Gene3D" id="3.50.80.10">
    <property type="entry name" value="D-tyrosyl-tRNA(Tyr) deacylase"/>
    <property type="match status" value="1"/>
</dbReference>
<keyword evidence="2" id="KW-0963">Cytoplasm</keyword>
<evidence type="ECO:0000256" key="1">
    <source>
        <dbReference type="ARBA" id="ARBA00009673"/>
    </source>
</evidence>
<feature type="short sequence motif" description="Gly-cisPro motif, important for rejection of L-amino acids" evidence="2">
    <location>
        <begin position="136"/>
        <end position="137"/>
    </location>
</feature>
<evidence type="ECO:0000313" key="4">
    <source>
        <dbReference type="Proteomes" id="UP000003175"/>
    </source>
</evidence>
<reference evidence="3 4" key="1">
    <citation type="submission" date="2011-08" db="EMBL/GenBank/DDBJ databases">
        <title>The Genome Sequence of Selenomonas noxia F0398.</title>
        <authorList>
            <consortium name="The Broad Institute Genome Sequencing Platform"/>
            <person name="Earl A."/>
            <person name="Ward D."/>
            <person name="Feldgarden M."/>
            <person name="Gevers D."/>
            <person name="Izard J."/>
            <person name="Ganesan A."/>
            <person name="Blanton J.M."/>
            <person name="Baranova O.V."/>
            <person name="Tanner A.C."/>
            <person name="Dewhirst F.E."/>
            <person name="Young S.K."/>
            <person name="Zeng Q."/>
            <person name="Gargeya S."/>
            <person name="Fitzgerald M."/>
            <person name="Haas B."/>
            <person name="Abouelleil A."/>
            <person name="Alvarado L."/>
            <person name="Arachchi H.M."/>
            <person name="Berlin A."/>
            <person name="Brown A."/>
            <person name="Chapman S.B."/>
            <person name="Chen Z."/>
            <person name="Dunbar C."/>
            <person name="Freedman E."/>
            <person name="Gearin G."/>
            <person name="Gellesch M."/>
            <person name="Goldberg J."/>
            <person name="Griggs A."/>
            <person name="Gujja S."/>
            <person name="Heiman D."/>
            <person name="Howarth C."/>
            <person name="Larson L."/>
            <person name="Lui A."/>
            <person name="MacDonald P.J.P."/>
            <person name="Montmayeur A."/>
            <person name="Murphy C."/>
            <person name="Neiman D."/>
            <person name="Pearson M."/>
            <person name="Priest M."/>
            <person name="Roberts A."/>
            <person name="Saif S."/>
            <person name="Shea T."/>
            <person name="Shenoy N."/>
            <person name="Sisk P."/>
            <person name="Stolte C."/>
            <person name="Sykes S."/>
            <person name="Wortman J."/>
            <person name="Nusbaum C."/>
            <person name="Birren B."/>
        </authorList>
    </citation>
    <scope>NUCLEOTIDE SEQUENCE [LARGE SCALE GENOMIC DNA]</scope>
    <source>
        <strain evidence="3 4">F0398</strain>
    </source>
</reference>